<organism evidence="1 2">
    <name type="scientific">Chryseobacterium endophyticum</name>
    <dbReference type="NCBI Taxonomy" id="1854762"/>
    <lineage>
        <taxon>Bacteria</taxon>
        <taxon>Pseudomonadati</taxon>
        <taxon>Bacteroidota</taxon>
        <taxon>Flavobacteriia</taxon>
        <taxon>Flavobacteriales</taxon>
        <taxon>Weeksellaceae</taxon>
        <taxon>Chryseobacterium group</taxon>
        <taxon>Chryseobacterium</taxon>
    </lineage>
</organism>
<dbReference type="Proteomes" id="UP001463665">
    <property type="component" value="Chromosome"/>
</dbReference>
<sequence length="105" mass="12765">MSKKEKDKNYFLIYFENNFNDKVKLDINKNNIFDRSVITNNSNPDEYTGKLIYKMDGSDKYIMNIQGENTKTCFEIPLNKSFRIIYLFYYQNKWIIRFSNQIRTN</sequence>
<keyword evidence="2" id="KW-1185">Reference proteome</keyword>
<evidence type="ECO:0000313" key="1">
    <source>
        <dbReference type="EMBL" id="XAO75800.1"/>
    </source>
</evidence>
<dbReference type="RefSeq" id="WP_345767367.1">
    <property type="nucleotide sequence ID" value="NZ_CP154834.1"/>
</dbReference>
<accession>A0AAU6WUS7</accession>
<protein>
    <submittedName>
        <fullName evidence="1">Uncharacterized protein</fullName>
    </submittedName>
</protein>
<dbReference type="AlphaFoldDB" id="A0AAU6WUS7"/>
<reference evidence="1 2" key="1">
    <citation type="submission" date="2024-04" db="EMBL/GenBank/DDBJ databases">
        <title>Genome sequencing and assembly of rice foliar adapted Chryseobacterium endophyticum OsEnb-ALM-A6.</title>
        <authorList>
            <person name="Kumar S."/>
            <person name="Javed M."/>
            <person name="Chouhan V."/>
            <person name="Charishma K."/>
            <person name="Patel A."/>
            <person name="Kumar M."/>
            <person name="Sahu K.P."/>
            <person name="Kumar A."/>
        </authorList>
    </citation>
    <scope>NUCLEOTIDE SEQUENCE [LARGE SCALE GENOMIC DNA]</scope>
    <source>
        <strain evidence="1 2">OsEnb-ALM-A6</strain>
    </source>
</reference>
<name>A0AAU6WUS7_9FLAO</name>
<evidence type="ECO:0000313" key="2">
    <source>
        <dbReference type="Proteomes" id="UP001463665"/>
    </source>
</evidence>
<dbReference type="EMBL" id="CP154834">
    <property type="protein sequence ID" value="XAO75800.1"/>
    <property type="molecule type" value="Genomic_DNA"/>
</dbReference>
<proteinExistence type="predicted"/>
<gene>
    <name evidence="1" type="ORF">AAFP95_08070</name>
</gene>